<evidence type="ECO:0000259" key="5">
    <source>
        <dbReference type="PROSITE" id="PS51880"/>
    </source>
</evidence>
<comment type="similarity">
    <text evidence="1">Belongs to the RelA/SpoT family.</text>
</comment>
<proteinExistence type="inferred from homology"/>
<dbReference type="SUPFAM" id="SSF81271">
    <property type="entry name" value="TGS-like"/>
    <property type="match status" value="1"/>
</dbReference>
<dbReference type="GO" id="GO:0008728">
    <property type="term" value="F:GTP diphosphokinase activity"/>
    <property type="evidence" value="ECO:0007669"/>
    <property type="project" value="UniProtKB-EC"/>
</dbReference>
<evidence type="ECO:0000313" key="6">
    <source>
        <dbReference type="EMBL" id="QKG21057.1"/>
    </source>
</evidence>
<dbReference type="InterPro" id="IPR043519">
    <property type="entry name" value="NT_sf"/>
</dbReference>
<dbReference type="AlphaFoldDB" id="A0A7D3ZEI6"/>
<feature type="region of interest" description="Disordered" evidence="3">
    <location>
        <begin position="1"/>
        <end position="81"/>
    </location>
</feature>
<keyword evidence="6" id="KW-0808">Transferase</keyword>
<dbReference type="Pfam" id="PF04607">
    <property type="entry name" value="RelA_SpoT"/>
    <property type="match status" value="1"/>
</dbReference>
<sequence length="629" mass="66816">MTTLDPVNSTGTASAGTVSTEAAPEAGAAPPGARSPARGRLGLPPIRRAPGAPSRGPGATPRAPRGPIRLPLRRTRSAAADGPVRPAVAPLLAVHRSACPGGDEAELLRGYEVAERLHRGQLRKSGAPYITHPLAVAMILAGMGMDTTTLVAALLHDTVEDTPYTLGELRADFGEEVAVLVDGVTKLDGARWGERAEAETFRKIVLAAAADLRVLVIKLSDRLHNLRTLRYRPAHKRAPYAKASQELLVPFAERLGIHVLKREMDDLAFAARSPEAHAATGRAVRAALRLAGPAFAPAVARIRAALAEHGVRARVRIRPSHLYAVHESLGGDLAGLRPCEAARLLLLVDGEERDCYIALGAVHAALHPVAGQVRDHIAMPKDNMYRSLHTRVISPDGDPFDVIVRSEAMHPVAEYGIVAHIRQARDDAATADAVAGRRDLAWLSRLLAWQSNAPSADFLDGLRTDLAAGHLAAFTPDGRAVPLPEGATALDFAYALDAGTGDRCIGAVVNGRLAPMSVQVRSGNVVEVLTDPAGSPSPDWLDFAVTVPARMHIRRSLALRRAEEAADAGRRTLVRALAQRQLDLLAAEARGDSLAVARDLGYGEIDQMYGALEAGALGLDDLVARFTRL</sequence>
<reference evidence="6 7" key="1">
    <citation type="submission" date="2020-05" db="EMBL/GenBank/DDBJ databases">
        <title>Actinomadura verrucosospora NRRL-B18236 (PFL_A860) Genome sequencing and assembly.</title>
        <authorList>
            <person name="Samborskyy M."/>
        </authorList>
    </citation>
    <scope>NUCLEOTIDE SEQUENCE [LARGE SCALE GENOMIC DNA]</scope>
    <source>
        <strain evidence="6 7">NRRL:B18236</strain>
    </source>
</reference>
<feature type="domain" description="HD" evidence="4">
    <location>
        <begin position="129"/>
        <end position="226"/>
    </location>
</feature>
<dbReference type="Pfam" id="PF13328">
    <property type="entry name" value="HD_4"/>
    <property type="match status" value="1"/>
</dbReference>
<dbReference type="InterPro" id="IPR006674">
    <property type="entry name" value="HD_domain"/>
</dbReference>
<dbReference type="InterPro" id="IPR007685">
    <property type="entry name" value="RelA_SpoT"/>
</dbReference>
<dbReference type="FunFam" id="1.10.3210.10:FF:000001">
    <property type="entry name" value="GTP pyrophosphokinase RelA"/>
    <property type="match status" value="1"/>
</dbReference>
<dbReference type="PROSITE" id="PS51880">
    <property type="entry name" value="TGS"/>
    <property type="match status" value="1"/>
</dbReference>
<dbReference type="Gene3D" id="3.10.20.30">
    <property type="match status" value="1"/>
</dbReference>
<dbReference type="Gene3D" id="1.10.3210.10">
    <property type="entry name" value="Hypothetical protein af1432"/>
    <property type="match status" value="1"/>
</dbReference>
<dbReference type="Gene3D" id="3.30.460.10">
    <property type="entry name" value="Beta Polymerase, domain 2"/>
    <property type="match status" value="1"/>
</dbReference>
<dbReference type="SUPFAM" id="SSF109604">
    <property type="entry name" value="HD-domain/PDEase-like"/>
    <property type="match status" value="1"/>
</dbReference>
<gene>
    <name evidence="6" type="ORF">ACTIVE_2695</name>
</gene>
<dbReference type="InterPro" id="IPR003607">
    <property type="entry name" value="HD/PDEase_dom"/>
</dbReference>
<dbReference type="Proteomes" id="UP000501240">
    <property type="component" value="Chromosome"/>
</dbReference>
<dbReference type="Pfam" id="PF02824">
    <property type="entry name" value="TGS"/>
    <property type="match status" value="1"/>
</dbReference>
<dbReference type="EMBL" id="CP053892">
    <property type="protein sequence ID" value="QKG21057.1"/>
    <property type="molecule type" value="Genomic_DNA"/>
</dbReference>
<dbReference type="InterPro" id="IPR012676">
    <property type="entry name" value="TGS-like"/>
</dbReference>
<dbReference type="PANTHER" id="PTHR21262">
    <property type="entry name" value="GUANOSINE-3',5'-BIS DIPHOSPHATE 3'-PYROPHOSPHOHYDROLASE"/>
    <property type="match status" value="1"/>
</dbReference>
<dbReference type="SMART" id="SM00471">
    <property type="entry name" value="HDc"/>
    <property type="match status" value="1"/>
</dbReference>
<dbReference type="PANTHER" id="PTHR21262:SF31">
    <property type="entry name" value="GTP PYROPHOSPHOKINASE"/>
    <property type="match status" value="1"/>
</dbReference>
<dbReference type="SMART" id="SM00954">
    <property type="entry name" value="RelA_SpoT"/>
    <property type="match status" value="1"/>
</dbReference>
<dbReference type="EC" id="2.7.6.5" evidence="6"/>
<accession>A0A7D3ZEI6</accession>
<comment type="pathway">
    <text evidence="2">Purine metabolism.</text>
</comment>
<dbReference type="FunFam" id="3.10.20.30:FF:000002">
    <property type="entry name" value="GTP pyrophosphokinase (RelA/SpoT)"/>
    <property type="match status" value="1"/>
</dbReference>
<evidence type="ECO:0000256" key="2">
    <source>
        <dbReference type="ARBA" id="ARBA00025704"/>
    </source>
</evidence>
<organism evidence="6 7">
    <name type="scientific">Actinomadura verrucosospora</name>
    <dbReference type="NCBI Taxonomy" id="46165"/>
    <lineage>
        <taxon>Bacteria</taxon>
        <taxon>Bacillati</taxon>
        <taxon>Actinomycetota</taxon>
        <taxon>Actinomycetes</taxon>
        <taxon>Streptosporangiales</taxon>
        <taxon>Thermomonosporaceae</taxon>
        <taxon>Actinomadura</taxon>
    </lineage>
</organism>
<dbReference type="InterPro" id="IPR012675">
    <property type="entry name" value="Beta-grasp_dom_sf"/>
</dbReference>
<dbReference type="InterPro" id="IPR004095">
    <property type="entry name" value="TGS"/>
</dbReference>
<keyword evidence="7" id="KW-1185">Reference proteome</keyword>
<feature type="compositionally biased region" description="Low complexity" evidence="3">
    <location>
        <begin position="9"/>
        <end position="69"/>
    </location>
</feature>
<dbReference type="RefSeq" id="WP_173095384.1">
    <property type="nucleotide sequence ID" value="NZ_CP053892.1"/>
</dbReference>
<dbReference type="CDD" id="cd05399">
    <property type="entry name" value="NT_Rel-Spo_like"/>
    <property type="match status" value="1"/>
</dbReference>
<evidence type="ECO:0000256" key="3">
    <source>
        <dbReference type="SAM" id="MobiDB-lite"/>
    </source>
</evidence>
<protein>
    <submittedName>
        <fullName evidence="6">(P)ppGpp synthetase I SpoT/RelA</fullName>
        <ecNumber evidence="6">2.7.6.5</ecNumber>
    </submittedName>
</protein>
<evidence type="ECO:0000256" key="1">
    <source>
        <dbReference type="ARBA" id="ARBA00007476"/>
    </source>
</evidence>
<dbReference type="PROSITE" id="PS51831">
    <property type="entry name" value="HD"/>
    <property type="match status" value="1"/>
</dbReference>
<feature type="domain" description="TGS" evidence="5">
    <location>
        <begin position="465"/>
        <end position="530"/>
    </location>
</feature>
<evidence type="ECO:0000313" key="7">
    <source>
        <dbReference type="Proteomes" id="UP000501240"/>
    </source>
</evidence>
<dbReference type="GO" id="GO:0005886">
    <property type="term" value="C:plasma membrane"/>
    <property type="evidence" value="ECO:0007669"/>
    <property type="project" value="TreeGrafter"/>
</dbReference>
<dbReference type="CDD" id="cd00077">
    <property type="entry name" value="HDc"/>
    <property type="match status" value="1"/>
</dbReference>
<evidence type="ECO:0000259" key="4">
    <source>
        <dbReference type="PROSITE" id="PS51831"/>
    </source>
</evidence>
<name>A0A7D3ZEI6_ACTVE</name>
<dbReference type="SUPFAM" id="SSF81301">
    <property type="entry name" value="Nucleotidyltransferase"/>
    <property type="match status" value="1"/>
</dbReference>
<dbReference type="GO" id="GO:0015969">
    <property type="term" value="P:guanosine tetraphosphate metabolic process"/>
    <property type="evidence" value="ECO:0007669"/>
    <property type="project" value="InterPro"/>
</dbReference>